<keyword evidence="2" id="KW-1185">Reference proteome</keyword>
<dbReference type="EMBL" id="ADCP02000005">
    <property type="protein sequence ID" value="EFV42799.1"/>
    <property type="molecule type" value="Genomic_DNA"/>
</dbReference>
<sequence>MCFVTVPHPLGMISKEEVNAKVDAAFDDIVKAATAWTPSKEKQDAQVKPYPAKRFKFSGTYADVNDMFQKRKWSLSLPIVPPTVDKVAAMLKGTKRNPAEVLWVVPPRQGMLTVELVAALGVMAGAKPEHMPLLIATVEAMADPVAAWRGPTTTTAATVPVFFISGPIIEKLKLNPGTGTAGGENPVTNALGYFVNLVGDVVGGSVPPNFDKSTHGSSADLVAMVFTENAKENPWKTTYAEEAGFKPGDSIVTHFSAYLGNANIDHDSKTGQRLLTTLSTGLLGSASGLASCLADYDATYAINNKVSFAFIVLCPEHAATIAKDFPDQRAARDFMRETAAMPYKFYSQETCVPGKDFGPYDENTFIPRFKKTESIKFFVSGGPGKQSQIWVPFPQVFKPVSKKIAE</sequence>
<dbReference type="HOGENOM" id="CLU_046970_0_0_7"/>
<proteinExistence type="predicted"/>
<accession>E5YB09</accession>
<organism evidence="1 2">
    <name type="scientific">Bilophila wadsworthia (strain 3_1_6)</name>
    <dbReference type="NCBI Taxonomy" id="563192"/>
    <lineage>
        <taxon>Bacteria</taxon>
        <taxon>Pseudomonadati</taxon>
        <taxon>Thermodesulfobacteriota</taxon>
        <taxon>Desulfovibrionia</taxon>
        <taxon>Desulfovibrionales</taxon>
        <taxon>Desulfovibrionaceae</taxon>
        <taxon>Bilophila</taxon>
    </lineage>
</organism>
<dbReference type="AlphaFoldDB" id="E5YB09"/>
<reference evidence="1 2" key="2">
    <citation type="submission" date="2013-04" db="EMBL/GenBank/DDBJ databases">
        <title>The Genome Sequence of Bilophila wadsworthia 3_1_6.</title>
        <authorList>
            <consortium name="The Broad Institute Genomics Platform"/>
            <person name="Earl A."/>
            <person name="Ward D."/>
            <person name="Feldgarden M."/>
            <person name="Gevers D."/>
            <person name="Sibley C."/>
            <person name="Strauss J."/>
            <person name="Allen-Vercoe E."/>
            <person name="Walker B."/>
            <person name="Young S."/>
            <person name="Zeng Q."/>
            <person name="Gargeya S."/>
            <person name="Fitzgerald M."/>
            <person name="Haas B."/>
            <person name="Abouelleil A."/>
            <person name="Allen A.W."/>
            <person name="Alvarado L."/>
            <person name="Arachchi H.M."/>
            <person name="Berlin A.M."/>
            <person name="Chapman S.B."/>
            <person name="Gainer-Dewar J."/>
            <person name="Goldberg J."/>
            <person name="Griggs A."/>
            <person name="Gujja S."/>
            <person name="Hansen M."/>
            <person name="Howarth C."/>
            <person name="Imamovic A."/>
            <person name="Ireland A."/>
            <person name="Larimer J."/>
            <person name="McCowan C."/>
            <person name="Murphy C."/>
            <person name="Pearson M."/>
            <person name="Poon T.W."/>
            <person name="Priest M."/>
            <person name="Roberts A."/>
            <person name="Saif S."/>
            <person name="Shea T."/>
            <person name="Sisk P."/>
            <person name="Sykes S."/>
            <person name="Wortman J."/>
            <person name="Nusbaum C."/>
            <person name="Birren B."/>
        </authorList>
    </citation>
    <scope>NUCLEOTIDE SEQUENCE [LARGE SCALE GENOMIC DNA]</scope>
    <source>
        <strain evidence="1 2">3_1_6</strain>
    </source>
</reference>
<dbReference type="Proteomes" id="UP000006034">
    <property type="component" value="Unassembled WGS sequence"/>
</dbReference>
<name>E5YB09_BILW3</name>
<evidence type="ECO:0008006" key="3">
    <source>
        <dbReference type="Google" id="ProtNLM"/>
    </source>
</evidence>
<gene>
    <name evidence="1" type="ORF">HMPREF0179_03381</name>
</gene>
<evidence type="ECO:0000313" key="2">
    <source>
        <dbReference type="Proteomes" id="UP000006034"/>
    </source>
</evidence>
<evidence type="ECO:0000313" key="1">
    <source>
        <dbReference type="EMBL" id="EFV42799.1"/>
    </source>
</evidence>
<comment type="caution">
    <text evidence="1">The sequence shown here is derived from an EMBL/GenBank/DDBJ whole genome shotgun (WGS) entry which is preliminary data.</text>
</comment>
<protein>
    <recommendedName>
        <fullName evidence="3">Thiol-disulfide oxidoreductase</fullName>
    </recommendedName>
</protein>
<reference evidence="1 2" key="1">
    <citation type="submission" date="2010-10" db="EMBL/GenBank/DDBJ databases">
        <authorList>
            <consortium name="The Broad Institute Genome Sequencing Platform"/>
            <person name="Ward D."/>
            <person name="Earl A."/>
            <person name="Feldgarden M."/>
            <person name="Young S.K."/>
            <person name="Gargeya S."/>
            <person name="Zeng Q."/>
            <person name="Alvarado L."/>
            <person name="Berlin A."/>
            <person name="Bochicchio J."/>
            <person name="Chapman S.B."/>
            <person name="Chen Z."/>
            <person name="Freedman E."/>
            <person name="Gellesch M."/>
            <person name="Goldberg J."/>
            <person name="Griggs A."/>
            <person name="Gujja S."/>
            <person name="Heilman E."/>
            <person name="Heiman D."/>
            <person name="Howarth C."/>
            <person name="Mehta T."/>
            <person name="Neiman D."/>
            <person name="Pearson M."/>
            <person name="Roberts A."/>
            <person name="Saif S."/>
            <person name="Shea T."/>
            <person name="Shenoy N."/>
            <person name="Sisk P."/>
            <person name="Stolte C."/>
            <person name="Sykes S."/>
            <person name="White J."/>
            <person name="Yandava C."/>
            <person name="Allen-Vercoe E."/>
            <person name="Sibley C."/>
            <person name="Ambrose C.E."/>
            <person name="Strauss J."/>
            <person name="Daigneault M."/>
            <person name="Haas B."/>
            <person name="Nusbaum C."/>
            <person name="Birren B."/>
        </authorList>
    </citation>
    <scope>NUCLEOTIDE SEQUENCE [LARGE SCALE GENOMIC DNA]</scope>
    <source>
        <strain evidence="1 2">3_1_6</strain>
    </source>
</reference>
<dbReference type="STRING" id="563192.HMPREF0179_03381"/>
<dbReference type="eggNOG" id="COG0526">
    <property type="taxonomic scope" value="Bacteria"/>
</dbReference>
<dbReference type="OrthoDB" id="5240640at2"/>